<dbReference type="EMBL" id="JARBHB010000007">
    <property type="protein sequence ID" value="KAJ8879554.1"/>
    <property type="molecule type" value="Genomic_DNA"/>
</dbReference>
<proteinExistence type="predicted"/>
<accession>A0ABQ9H5I6</accession>
<protein>
    <submittedName>
        <fullName evidence="1">Uncharacterized protein</fullName>
    </submittedName>
</protein>
<sequence>MLFAASMSWREPKYHKHILYPNLLSAIKQVPHSVNLPVPTRPAYEEIQIVSEDKFPFSEETDPRYQVKGTSSPYFLTQTYLNYLVRELGLSKQKSELLGSRLQMLHFTAIEKKLYFHIIQLTTH</sequence>
<name>A0ABQ9H5I6_9NEOP</name>
<comment type="caution">
    <text evidence="1">The sequence shown here is derived from an EMBL/GenBank/DDBJ whole genome shotgun (WGS) entry which is preliminary data.</text>
</comment>
<evidence type="ECO:0000313" key="2">
    <source>
        <dbReference type="Proteomes" id="UP001159363"/>
    </source>
</evidence>
<gene>
    <name evidence="1" type="ORF">PR048_020162</name>
</gene>
<evidence type="ECO:0000313" key="1">
    <source>
        <dbReference type="EMBL" id="KAJ8879554.1"/>
    </source>
</evidence>
<organism evidence="1 2">
    <name type="scientific">Dryococelus australis</name>
    <dbReference type="NCBI Taxonomy" id="614101"/>
    <lineage>
        <taxon>Eukaryota</taxon>
        <taxon>Metazoa</taxon>
        <taxon>Ecdysozoa</taxon>
        <taxon>Arthropoda</taxon>
        <taxon>Hexapoda</taxon>
        <taxon>Insecta</taxon>
        <taxon>Pterygota</taxon>
        <taxon>Neoptera</taxon>
        <taxon>Polyneoptera</taxon>
        <taxon>Phasmatodea</taxon>
        <taxon>Verophasmatodea</taxon>
        <taxon>Anareolatae</taxon>
        <taxon>Phasmatidae</taxon>
        <taxon>Eurycanthinae</taxon>
        <taxon>Dryococelus</taxon>
    </lineage>
</organism>
<reference evidence="1 2" key="1">
    <citation type="submission" date="2023-02" db="EMBL/GenBank/DDBJ databases">
        <title>LHISI_Scaffold_Assembly.</title>
        <authorList>
            <person name="Stuart O.P."/>
            <person name="Cleave R."/>
            <person name="Magrath M.J.L."/>
            <person name="Mikheyev A.S."/>
        </authorList>
    </citation>
    <scope>NUCLEOTIDE SEQUENCE [LARGE SCALE GENOMIC DNA]</scope>
    <source>
        <strain evidence="1">Daus_M_001</strain>
        <tissue evidence="1">Leg muscle</tissue>
    </source>
</reference>
<keyword evidence="2" id="KW-1185">Reference proteome</keyword>
<dbReference type="Proteomes" id="UP001159363">
    <property type="component" value="Chromosome 6"/>
</dbReference>